<name>A0A3B5KSX6_TAKRU</name>
<evidence type="ECO:0000256" key="10">
    <source>
        <dbReference type="ARBA" id="ARBA00023283"/>
    </source>
</evidence>
<evidence type="ECO:0000256" key="7">
    <source>
        <dbReference type="ARBA" id="ARBA00023121"/>
    </source>
</evidence>
<evidence type="ECO:0000256" key="11">
    <source>
        <dbReference type="PIRNR" id="PIRNR036893"/>
    </source>
</evidence>
<dbReference type="GO" id="GO:0000302">
    <property type="term" value="P:response to reactive oxygen species"/>
    <property type="evidence" value="ECO:0007669"/>
    <property type="project" value="TreeGrafter"/>
</dbReference>
<evidence type="ECO:0000256" key="8">
    <source>
        <dbReference type="ARBA" id="ARBA00023157"/>
    </source>
</evidence>
<dbReference type="Gene3D" id="2.40.128.20">
    <property type="match status" value="1"/>
</dbReference>
<feature type="domain" description="Lipocalin/cytosolic fatty-acid binding" evidence="13">
    <location>
        <begin position="58"/>
        <end position="200"/>
    </location>
</feature>
<keyword evidence="4" id="KW-0813">Transport</keyword>
<keyword evidence="6 12" id="KW-0732">Signal</keyword>
<keyword evidence="5" id="KW-0964">Secreted</keyword>
<dbReference type="GeneTree" id="ENSGT00510000046981"/>
<dbReference type="PANTHER" id="PTHR10612">
    <property type="entry name" value="APOLIPOPROTEIN D"/>
    <property type="match status" value="1"/>
</dbReference>
<keyword evidence="9" id="KW-0325">Glycoprotein</keyword>
<dbReference type="InterPro" id="IPR026222">
    <property type="entry name" value="ApoD_vertbrte"/>
</dbReference>
<reference evidence="14" key="2">
    <citation type="submission" date="2025-08" db="UniProtKB">
        <authorList>
            <consortium name="Ensembl"/>
        </authorList>
    </citation>
    <scope>IDENTIFICATION</scope>
</reference>
<dbReference type="AlphaFoldDB" id="A0A3B5KSX6"/>
<dbReference type="GO" id="GO:0006869">
    <property type="term" value="P:lipid transport"/>
    <property type="evidence" value="ECO:0007669"/>
    <property type="project" value="InterPro"/>
</dbReference>
<evidence type="ECO:0000256" key="5">
    <source>
        <dbReference type="ARBA" id="ARBA00022525"/>
    </source>
</evidence>
<dbReference type="CDD" id="cd19437">
    <property type="entry name" value="lipocalin_apoD-like"/>
    <property type="match status" value="1"/>
</dbReference>
<reference evidence="14" key="3">
    <citation type="submission" date="2025-09" db="UniProtKB">
        <authorList>
            <consortium name="Ensembl"/>
        </authorList>
    </citation>
    <scope>IDENTIFICATION</scope>
</reference>
<evidence type="ECO:0000256" key="12">
    <source>
        <dbReference type="SAM" id="SignalP"/>
    </source>
</evidence>
<dbReference type="GeneID" id="101073525"/>
<dbReference type="InterPro" id="IPR022272">
    <property type="entry name" value="Lipocalin_CS"/>
</dbReference>
<comment type="similarity">
    <text evidence="2 11">Belongs to the calycin superfamily. Lipocalin family.</text>
</comment>
<dbReference type="SUPFAM" id="SSF50814">
    <property type="entry name" value="Lipocalins"/>
    <property type="match status" value="1"/>
</dbReference>
<dbReference type="OrthoDB" id="565904at2759"/>
<evidence type="ECO:0000256" key="9">
    <source>
        <dbReference type="ARBA" id="ARBA00023180"/>
    </source>
</evidence>
<keyword evidence="7" id="KW-0446">Lipid-binding</keyword>
<dbReference type="GO" id="GO:0005576">
    <property type="term" value="C:extracellular region"/>
    <property type="evidence" value="ECO:0007669"/>
    <property type="project" value="UniProtKB-SubCell"/>
</dbReference>
<dbReference type="InterPro" id="IPR000566">
    <property type="entry name" value="Lipocln_cytosolic_FA-bd_dom"/>
</dbReference>
<keyword evidence="8" id="KW-1015">Disulfide bond</keyword>
<dbReference type="GO" id="GO:0007420">
    <property type="term" value="P:brain development"/>
    <property type="evidence" value="ECO:0007669"/>
    <property type="project" value="InterPro"/>
</dbReference>
<dbReference type="PRINTS" id="PR01219">
    <property type="entry name" value="APOLIPOPROTD"/>
</dbReference>
<dbReference type="PANTHER" id="PTHR10612:SF15">
    <property type="entry name" value="APOLIPOPROTEIN D"/>
    <property type="match status" value="1"/>
</dbReference>
<dbReference type="GO" id="GO:0006629">
    <property type="term" value="P:lipid metabolic process"/>
    <property type="evidence" value="ECO:0007669"/>
    <property type="project" value="TreeGrafter"/>
</dbReference>
<dbReference type="GO" id="GO:0008289">
    <property type="term" value="F:lipid binding"/>
    <property type="evidence" value="ECO:0007669"/>
    <property type="project" value="UniProtKB-KW"/>
</dbReference>
<dbReference type="OMA" id="AQTYRWG"/>
<evidence type="ECO:0000256" key="1">
    <source>
        <dbReference type="ARBA" id="ARBA00004613"/>
    </source>
</evidence>
<dbReference type="Ensembl" id="ENSTRUT00000056503.2">
    <property type="protein sequence ID" value="ENSTRUP00000056422.2"/>
    <property type="gene ID" value="ENSTRUG00000008463.3"/>
</dbReference>
<sequence length="207" mass="23480">MKGIIAFDFRRDLLSSPLVPPPEGAMAALYLLLVLPLVSAQTYHWGPCPTPKIQPGFNLEKYLGRWYEIAKLPTSFARGKCIEANYSLRKDGTIRVLNSQFYKDKIRYAEGTAVVPDARESAKLGVSFSYFTPYSPYWVLTTDYTNVAVVYSCTDIIRLFHVEFAWILGRSRFLPADTVYYAKELLTGEGIDLYRMKATDQTGCKDD</sequence>
<dbReference type="FunCoup" id="A0A3B5KSX6">
    <property type="interactions" value="100"/>
</dbReference>
<keyword evidence="15" id="KW-1185">Reference proteome</keyword>
<gene>
    <name evidence="14" type="primary">apodb</name>
</gene>
<dbReference type="GO" id="GO:0005737">
    <property type="term" value="C:cytoplasm"/>
    <property type="evidence" value="ECO:0007669"/>
    <property type="project" value="TreeGrafter"/>
</dbReference>
<feature type="chain" id="PRO_5025480808" description="Apolipoprotein D" evidence="12">
    <location>
        <begin position="41"/>
        <end position="207"/>
    </location>
</feature>
<dbReference type="RefSeq" id="XP_029698789.1">
    <property type="nucleotide sequence ID" value="XM_029842929.1"/>
</dbReference>
<dbReference type="InterPro" id="IPR002969">
    <property type="entry name" value="ApolipopD"/>
</dbReference>
<comment type="subcellular location">
    <subcellularLocation>
        <location evidence="1">Secreted</location>
    </subcellularLocation>
</comment>
<evidence type="ECO:0000313" key="14">
    <source>
        <dbReference type="Ensembl" id="ENSTRUP00000056422.2"/>
    </source>
</evidence>
<evidence type="ECO:0000256" key="4">
    <source>
        <dbReference type="ARBA" id="ARBA00022448"/>
    </source>
</evidence>
<proteinExistence type="inferred from homology"/>
<dbReference type="InterPro" id="IPR022271">
    <property type="entry name" value="Lipocalin_ApoD"/>
</dbReference>
<dbReference type="InParanoid" id="A0A3B5KSX6"/>
<dbReference type="PRINTS" id="PR02058">
    <property type="entry name" value="APODVERTBRTE"/>
</dbReference>
<evidence type="ECO:0000256" key="6">
    <source>
        <dbReference type="ARBA" id="ARBA00022729"/>
    </source>
</evidence>
<dbReference type="Pfam" id="PF08212">
    <property type="entry name" value="Lipocalin_2"/>
    <property type="match status" value="1"/>
</dbReference>
<keyword evidence="10" id="KW-0873">Pyrrolidone carboxylic acid</keyword>
<dbReference type="PIRSF" id="PIRSF036893">
    <property type="entry name" value="Lipocalin_ApoD"/>
    <property type="match status" value="1"/>
</dbReference>
<evidence type="ECO:0000256" key="2">
    <source>
        <dbReference type="ARBA" id="ARBA00006889"/>
    </source>
</evidence>
<dbReference type="PROSITE" id="PS00213">
    <property type="entry name" value="LIPOCALIN"/>
    <property type="match status" value="1"/>
</dbReference>
<dbReference type="FunFam" id="2.40.128.20:FF:000003">
    <property type="entry name" value="Apolipoprotein D"/>
    <property type="match status" value="1"/>
</dbReference>
<evidence type="ECO:0000259" key="13">
    <source>
        <dbReference type="Pfam" id="PF08212"/>
    </source>
</evidence>
<organism evidence="14 15">
    <name type="scientific">Takifugu rubripes</name>
    <name type="common">Japanese pufferfish</name>
    <name type="synonym">Fugu rubripes</name>
    <dbReference type="NCBI Taxonomy" id="31033"/>
    <lineage>
        <taxon>Eukaryota</taxon>
        <taxon>Metazoa</taxon>
        <taxon>Chordata</taxon>
        <taxon>Craniata</taxon>
        <taxon>Vertebrata</taxon>
        <taxon>Euteleostomi</taxon>
        <taxon>Actinopterygii</taxon>
        <taxon>Neopterygii</taxon>
        <taxon>Teleostei</taxon>
        <taxon>Neoteleostei</taxon>
        <taxon>Acanthomorphata</taxon>
        <taxon>Eupercaria</taxon>
        <taxon>Tetraodontiformes</taxon>
        <taxon>Tetradontoidea</taxon>
        <taxon>Tetraodontidae</taxon>
        <taxon>Takifugu</taxon>
    </lineage>
</organism>
<dbReference type="Proteomes" id="UP000005226">
    <property type="component" value="Chromosome 10"/>
</dbReference>
<accession>A0A3B5KSX6</accession>
<evidence type="ECO:0000313" key="15">
    <source>
        <dbReference type="Proteomes" id="UP000005226"/>
    </source>
</evidence>
<feature type="signal peptide" evidence="12">
    <location>
        <begin position="1"/>
        <end position="40"/>
    </location>
</feature>
<protein>
    <recommendedName>
        <fullName evidence="3">Apolipoprotein D</fullName>
    </recommendedName>
</protein>
<evidence type="ECO:0000256" key="3">
    <source>
        <dbReference type="ARBA" id="ARBA00019890"/>
    </source>
</evidence>
<reference evidence="14 15" key="1">
    <citation type="journal article" date="2011" name="Genome Biol. Evol.">
        <title>Integration of the genetic map and genome assembly of fugu facilitates insights into distinct features of genome evolution in teleosts and mammals.</title>
        <authorList>
            <person name="Kai W."/>
            <person name="Kikuchi K."/>
            <person name="Tohari S."/>
            <person name="Chew A.K."/>
            <person name="Tay A."/>
            <person name="Fujiwara A."/>
            <person name="Hosoya S."/>
            <person name="Suetake H."/>
            <person name="Naruse K."/>
            <person name="Brenner S."/>
            <person name="Suzuki Y."/>
            <person name="Venkatesh B."/>
        </authorList>
    </citation>
    <scope>NUCLEOTIDE SEQUENCE [LARGE SCALE GENOMIC DNA]</scope>
</reference>
<dbReference type="GO" id="GO:0042246">
    <property type="term" value="P:tissue regeneration"/>
    <property type="evidence" value="ECO:0007669"/>
    <property type="project" value="InterPro"/>
</dbReference>
<dbReference type="InterPro" id="IPR012674">
    <property type="entry name" value="Calycin"/>
</dbReference>